<evidence type="ECO:0000313" key="3">
    <source>
        <dbReference type="Proteomes" id="UP000651668"/>
    </source>
</evidence>
<evidence type="ECO:0000313" key="2">
    <source>
        <dbReference type="EMBL" id="GGC73483.1"/>
    </source>
</evidence>
<dbReference type="RefSeq" id="WP_188627633.1">
    <property type="nucleotide sequence ID" value="NZ_BMIL01000010.1"/>
</dbReference>
<feature type="chain" id="PRO_5037456924" evidence="1">
    <location>
        <begin position="24"/>
        <end position="906"/>
    </location>
</feature>
<name>A0A916XHE2_9SPHI</name>
<keyword evidence="3" id="KW-1185">Reference proteome</keyword>
<proteinExistence type="predicted"/>
<reference evidence="2" key="1">
    <citation type="journal article" date="2014" name="Int. J. Syst. Evol. Microbiol.">
        <title>Complete genome sequence of Corynebacterium casei LMG S-19264T (=DSM 44701T), isolated from a smear-ripened cheese.</title>
        <authorList>
            <consortium name="US DOE Joint Genome Institute (JGI-PGF)"/>
            <person name="Walter F."/>
            <person name="Albersmeier A."/>
            <person name="Kalinowski J."/>
            <person name="Ruckert C."/>
        </authorList>
    </citation>
    <scope>NUCLEOTIDE SEQUENCE</scope>
    <source>
        <strain evidence="2">CGMCC 1.15343</strain>
    </source>
</reference>
<protein>
    <submittedName>
        <fullName evidence="2">TonB-dependent receptor</fullName>
    </submittedName>
</protein>
<gene>
    <name evidence="2" type="ORF">GCM10011387_28840</name>
</gene>
<evidence type="ECO:0000256" key="1">
    <source>
        <dbReference type="SAM" id="SignalP"/>
    </source>
</evidence>
<reference evidence="2" key="2">
    <citation type="submission" date="2020-09" db="EMBL/GenBank/DDBJ databases">
        <authorList>
            <person name="Sun Q."/>
            <person name="Zhou Y."/>
        </authorList>
    </citation>
    <scope>NUCLEOTIDE SEQUENCE</scope>
    <source>
        <strain evidence="2">CGMCC 1.15343</strain>
    </source>
</reference>
<keyword evidence="1" id="KW-0732">Signal</keyword>
<organism evidence="2 3">
    <name type="scientific">Pedobacter quisquiliarum</name>
    <dbReference type="NCBI Taxonomy" id="1834438"/>
    <lineage>
        <taxon>Bacteria</taxon>
        <taxon>Pseudomonadati</taxon>
        <taxon>Bacteroidota</taxon>
        <taxon>Sphingobacteriia</taxon>
        <taxon>Sphingobacteriales</taxon>
        <taxon>Sphingobacteriaceae</taxon>
        <taxon>Pedobacter</taxon>
    </lineage>
</organism>
<accession>A0A916XHE2</accession>
<dbReference type="EMBL" id="BMIL01000010">
    <property type="protein sequence ID" value="GGC73483.1"/>
    <property type="molecule type" value="Genomic_DNA"/>
</dbReference>
<keyword evidence="2" id="KW-0675">Receptor</keyword>
<dbReference type="AlphaFoldDB" id="A0A916XHE2"/>
<dbReference type="Proteomes" id="UP000651668">
    <property type="component" value="Unassembled WGS sequence"/>
</dbReference>
<feature type="signal peptide" evidence="1">
    <location>
        <begin position="1"/>
        <end position="23"/>
    </location>
</feature>
<sequence length="906" mass="101296">MKYIKIVLALFVLSLGLHFSAKAQQDTAVLQNILEKTKRLSQTQPIEKVYLHFDKPYYSVADTIWFKAYLTSEQNLASQLSKIVYVDVINDRDSLVTALKLPVTNSVATGHIPLNMDLFKQGNYYIKAYTVWMLNFPQEYYFTKTIPVGDAIDKKLYTNIKYNTTQNDKAQTITARVQFRNAEKVPLSNKVVNWRMVSSYDIVAKGRGTTDQNGFLNVEVSSKKDNFINNGELLTDLVLADKEVLSSSFNIKPQVGRNDLQFFPEGGDLYIGLPSQVAIKAVQPNGLGIDYTGNVTDNDGNQVTAISSSHLGMGAFYLNPEPSKTYKANITFKDGTKQEYHIPAAKASGLNLQVTNSLADVINVKIVANEPYFEANKGKPLFLVAQHNNVVYYAAQTMLQNQVTSAKIPKDKFPSGIVQLTLFSAVGEPVSERLAFILHKNALNLKISTDLASYKPKQKVKMTVTAQDSTKKIAGDFSVTVIDEQKVPFNDDSETTILSSLLLTSDLQGYIEKPNYYFNKPNDKKMADLDILLLTQGYRRFVYKDILANKYNPISFYPEQGMDITGTLRDRTGMPVKKGALRLMVTNKPISQEILTSPSGLFTFKNLNIPDSSEVVISAKYNTNSSNMMIMLDQSPGAAIVKGMQRPDEVQNIDSTLNNYLANSKRQYRFLNNLKEVVIKGAPVKKITHNDYSALTTLSMMADHQIDGDRLGNCRDLIGCLKTMATGLTFYENNFYITRDYNAGRRVPVAVFMAGTPVDLFSINGANVSEIESIEIFLRDEIGTVSRTYGTNGVISINMKKIEKTKMSIADLKKMLPESNMLKFNPKGFSKERSFYAPKYLPGKTYNVLDLRSTIFWNPKVVTDATTGASSFEFYNADGKGTYKAIVEGLDVNGNPGRFIYRYTVK</sequence>
<comment type="caution">
    <text evidence="2">The sequence shown here is derived from an EMBL/GenBank/DDBJ whole genome shotgun (WGS) entry which is preliminary data.</text>
</comment>